<evidence type="ECO:0000313" key="7">
    <source>
        <dbReference type="EMBL" id="KAF5321020.1"/>
    </source>
</evidence>
<dbReference type="PANTHER" id="PTHR11566">
    <property type="entry name" value="DYNAMIN"/>
    <property type="match status" value="1"/>
</dbReference>
<dbReference type="InterPro" id="IPR027417">
    <property type="entry name" value="P-loop_NTPase"/>
</dbReference>
<dbReference type="SMART" id="SM00053">
    <property type="entry name" value="DYNc"/>
    <property type="match status" value="1"/>
</dbReference>
<feature type="region of interest" description="Disordered" evidence="4">
    <location>
        <begin position="1"/>
        <end position="20"/>
    </location>
</feature>
<dbReference type="InterPro" id="IPR001401">
    <property type="entry name" value="Dynamin_GTPase"/>
</dbReference>
<dbReference type="Proteomes" id="UP000567179">
    <property type="component" value="Unassembled WGS sequence"/>
</dbReference>
<evidence type="ECO:0000259" key="5">
    <source>
        <dbReference type="PROSITE" id="PS51388"/>
    </source>
</evidence>
<dbReference type="AlphaFoldDB" id="A0A8H5BCV9"/>
<keyword evidence="8" id="KW-1185">Reference proteome</keyword>
<dbReference type="InterPro" id="IPR022812">
    <property type="entry name" value="Dynamin"/>
</dbReference>
<keyword evidence="1" id="KW-0547">Nucleotide-binding</keyword>
<dbReference type="PRINTS" id="PR00195">
    <property type="entry name" value="DYNAMIN"/>
</dbReference>
<dbReference type="GO" id="GO:0005739">
    <property type="term" value="C:mitochondrion"/>
    <property type="evidence" value="ECO:0007669"/>
    <property type="project" value="TreeGrafter"/>
</dbReference>
<evidence type="ECO:0000256" key="4">
    <source>
        <dbReference type="SAM" id="MobiDB-lite"/>
    </source>
</evidence>
<proteinExistence type="predicted"/>
<dbReference type="PROSITE" id="PS51388">
    <property type="entry name" value="GED"/>
    <property type="match status" value="1"/>
</dbReference>
<dbReference type="OrthoDB" id="5061070at2759"/>
<dbReference type="GO" id="GO:0003924">
    <property type="term" value="F:GTPase activity"/>
    <property type="evidence" value="ECO:0007669"/>
    <property type="project" value="InterPro"/>
</dbReference>
<evidence type="ECO:0000256" key="3">
    <source>
        <dbReference type="SAM" id="Coils"/>
    </source>
</evidence>
<name>A0A8H5BCV9_9AGAR</name>
<dbReference type="GO" id="GO:0005874">
    <property type="term" value="C:microtubule"/>
    <property type="evidence" value="ECO:0007669"/>
    <property type="project" value="TreeGrafter"/>
</dbReference>
<reference evidence="7 8" key="1">
    <citation type="journal article" date="2020" name="ISME J.">
        <title>Uncovering the hidden diversity of litter-decomposition mechanisms in mushroom-forming fungi.</title>
        <authorList>
            <person name="Floudas D."/>
            <person name="Bentzer J."/>
            <person name="Ahren D."/>
            <person name="Johansson T."/>
            <person name="Persson P."/>
            <person name="Tunlid A."/>
        </authorList>
    </citation>
    <scope>NUCLEOTIDE SEQUENCE [LARGE SCALE GENOMIC DNA]</scope>
    <source>
        <strain evidence="7 8">CBS 101986</strain>
    </source>
</reference>
<evidence type="ECO:0008006" key="9">
    <source>
        <dbReference type="Google" id="ProtNLM"/>
    </source>
</evidence>
<sequence length="916" mass="100840">MATNESPQSPTPSNSSLATCSSFDGTTAVDPVGLSHPDLNHGIRQKLDAMNKLHSTGVQVDIDLPQIAVIGNQSAGKSSLIESISGITLPRAAGTCTRCPTECRLARSDGKWQCVVSLRYTVDSKGEPLGQARTERFGDTIFVKGNVEERIRRAQFAILNTDDFKKLDHFLTAPEEALQVPGSQQSFSPNCITLQISGPDVADLSFCDLPGLIASASSSRGGDNSIDLVRDLVVSYIKKASCIILLTVACETDFENQGAHRLAKLYDPAGRRTIGVLTKPDRIPQGEEENWLPYIRNDKEPLENNWFCVRQPSSSELKKNRTWDEYRDIEREFFSTESPWCDLDDMYSKFLGTNNIVHQLSTVLSDLIGLRMPQIQEELESSIFKTKQLLSTLPPPPSKDARSEILTLLHSFSTDLGQQVRGVPDAFRADANRGLIQSIRPLQDKFRYAVHATMPHFEPFEKKEAAGKTLPKMQFLADEEGDEWDVEITRPGKGTKRRKIFIDEVLDRAQRARTRELPGHYPFVVQQSFIEGIVQEWFAPSAALCKEVHAILSDFVKKLVHKHFGTYGQGYLEQRVRAILQKHINDCLDRAESRLRWLQELEDIPYTSNNHYLAQYRTKFLAHFKGARDEHAQQTLAQTLKSLAPSLAAGTTAAVQAPAPAAAAPSHTFGRSTFDSRSPSPSRDSSPSPTPIAPTSTAAVTNPLPFPFKNNSSPFVKLATAGVVNPPADTPKFGTPSNVFSAAFAAPKLKEPVAASTSKPTVAAAAAVASIKHPVLFPWSSQGSSAQTEALTKVLGGLAELGMPGVKPEDLPRLLPPDAMEPALVIMADVRAYFQVAFKRFVDNVPMTIDLELVRGVEKDILTVLYSNLGINGPKGDAICKDLAQESRKIAEKRADLQKKLERLESARFELFTADF</sequence>
<evidence type="ECO:0000256" key="1">
    <source>
        <dbReference type="ARBA" id="ARBA00022741"/>
    </source>
</evidence>
<dbReference type="GO" id="GO:0016020">
    <property type="term" value="C:membrane"/>
    <property type="evidence" value="ECO:0007669"/>
    <property type="project" value="TreeGrafter"/>
</dbReference>
<dbReference type="Pfam" id="PF02212">
    <property type="entry name" value="GED"/>
    <property type="match status" value="1"/>
</dbReference>
<organism evidence="7 8">
    <name type="scientific">Psilocybe cf. subviscida</name>
    <dbReference type="NCBI Taxonomy" id="2480587"/>
    <lineage>
        <taxon>Eukaryota</taxon>
        <taxon>Fungi</taxon>
        <taxon>Dikarya</taxon>
        <taxon>Basidiomycota</taxon>
        <taxon>Agaricomycotina</taxon>
        <taxon>Agaricomycetes</taxon>
        <taxon>Agaricomycetidae</taxon>
        <taxon>Agaricales</taxon>
        <taxon>Agaricineae</taxon>
        <taxon>Strophariaceae</taxon>
        <taxon>Psilocybe</taxon>
    </lineage>
</organism>
<dbReference type="Gene3D" id="3.40.50.300">
    <property type="entry name" value="P-loop containing nucleotide triphosphate hydrolases"/>
    <property type="match status" value="1"/>
</dbReference>
<dbReference type="PANTHER" id="PTHR11566:SF21">
    <property type="entry name" value="DYNAMIN RELATED PROTEIN 1, ISOFORM A"/>
    <property type="match status" value="1"/>
</dbReference>
<dbReference type="Pfam" id="PF01031">
    <property type="entry name" value="Dynamin_M"/>
    <property type="match status" value="1"/>
</dbReference>
<dbReference type="InterPro" id="IPR030381">
    <property type="entry name" value="G_DYNAMIN_dom"/>
</dbReference>
<evidence type="ECO:0000256" key="2">
    <source>
        <dbReference type="ARBA" id="ARBA00023134"/>
    </source>
</evidence>
<accession>A0A8H5BCV9</accession>
<dbReference type="SUPFAM" id="SSF52540">
    <property type="entry name" value="P-loop containing nucleoside triphosphate hydrolases"/>
    <property type="match status" value="1"/>
</dbReference>
<dbReference type="GO" id="GO:0016559">
    <property type="term" value="P:peroxisome fission"/>
    <property type="evidence" value="ECO:0007669"/>
    <property type="project" value="TreeGrafter"/>
</dbReference>
<dbReference type="CDD" id="cd08771">
    <property type="entry name" value="DLP_1"/>
    <property type="match status" value="1"/>
</dbReference>
<feature type="coiled-coil region" evidence="3">
    <location>
        <begin position="880"/>
        <end position="910"/>
    </location>
</feature>
<protein>
    <recommendedName>
        <fullName evidence="9">GED domain-containing protein</fullName>
    </recommendedName>
</protein>
<keyword evidence="2" id="KW-0342">GTP-binding</keyword>
<dbReference type="GO" id="GO:0048312">
    <property type="term" value="P:intracellular distribution of mitochondria"/>
    <property type="evidence" value="ECO:0007669"/>
    <property type="project" value="TreeGrafter"/>
</dbReference>
<feature type="region of interest" description="Disordered" evidence="4">
    <location>
        <begin position="658"/>
        <end position="698"/>
    </location>
</feature>
<feature type="domain" description="Dynamin-type G" evidence="6">
    <location>
        <begin position="61"/>
        <end position="373"/>
    </location>
</feature>
<dbReference type="InterPro" id="IPR020850">
    <property type="entry name" value="GED_dom"/>
</dbReference>
<dbReference type="GO" id="GO:0008017">
    <property type="term" value="F:microtubule binding"/>
    <property type="evidence" value="ECO:0007669"/>
    <property type="project" value="TreeGrafter"/>
</dbReference>
<dbReference type="GO" id="GO:0006897">
    <property type="term" value="P:endocytosis"/>
    <property type="evidence" value="ECO:0007669"/>
    <property type="project" value="TreeGrafter"/>
</dbReference>
<dbReference type="GO" id="GO:0005525">
    <property type="term" value="F:GTP binding"/>
    <property type="evidence" value="ECO:0007669"/>
    <property type="project" value="InterPro"/>
</dbReference>
<gene>
    <name evidence="7" type="ORF">D9619_002065</name>
</gene>
<evidence type="ECO:0000259" key="6">
    <source>
        <dbReference type="PROSITE" id="PS51718"/>
    </source>
</evidence>
<dbReference type="PROSITE" id="PS51718">
    <property type="entry name" value="G_DYNAMIN_2"/>
    <property type="match status" value="1"/>
</dbReference>
<dbReference type="InterPro" id="IPR045063">
    <property type="entry name" value="Dynamin_N"/>
</dbReference>
<feature type="compositionally biased region" description="Low complexity" evidence="4">
    <location>
        <begin position="672"/>
        <end position="698"/>
    </location>
</feature>
<dbReference type="InterPro" id="IPR003130">
    <property type="entry name" value="GED"/>
</dbReference>
<dbReference type="GO" id="GO:0000266">
    <property type="term" value="P:mitochondrial fission"/>
    <property type="evidence" value="ECO:0007669"/>
    <property type="project" value="TreeGrafter"/>
</dbReference>
<feature type="domain" description="GED" evidence="5">
    <location>
        <begin position="823"/>
        <end position="916"/>
    </location>
</feature>
<keyword evidence="3" id="KW-0175">Coiled coil</keyword>
<evidence type="ECO:0000313" key="8">
    <source>
        <dbReference type="Proteomes" id="UP000567179"/>
    </source>
</evidence>
<dbReference type="EMBL" id="JAACJJ010000028">
    <property type="protein sequence ID" value="KAF5321020.1"/>
    <property type="molecule type" value="Genomic_DNA"/>
</dbReference>
<dbReference type="InterPro" id="IPR000375">
    <property type="entry name" value="Dynamin_stalk"/>
</dbReference>
<dbReference type="Pfam" id="PF00350">
    <property type="entry name" value="Dynamin_N"/>
    <property type="match status" value="1"/>
</dbReference>
<dbReference type="Gene3D" id="1.20.120.1240">
    <property type="entry name" value="Dynamin, middle domain"/>
    <property type="match status" value="1"/>
</dbReference>
<comment type="caution">
    <text evidence="7">The sequence shown here is derived from an EMBL/GenBank/DDBJ whole genome shotgun (WGS) entry which is preliminary data.</text>
</comment>